<dbReference type="EMBL" id="VDFC01000294">
    <property type="protein sequence ID" value="KAA0909341.1"/>
    <property type="molecule type" value="Genomic_DNA"/>
</dbReference>
<sequence>MEDRVRGVIAEDSVLLREGLTRLRTERGHEVIAGVGDGDALIKT</sequence>
<evidence type="ECO:0000313" key="1">
    <source>
        <dbReference type="EMBL" id="KAA0909341.1"/>
    </source>
</evidence>
<comment type="caution">
    <text evidence="1">The sequence shown here is derived from an EMBL/GenBank/DDBJ whole genome shotgun (WGS) entry which is preliminary data.</text>
</comment>
<dbReference type="GO" id="GO:0003677">
    <property type="term" value="F:DNA binding"/>
    <property type="evidence" value="ECO:0007669"/>
    <property type="project" value="UniProtKB-KW"/>
</dbReference>
<organism evidence="1 2">
    <name type="scientific">Streptomyces apricus</name>
    <dbReference type="NCBI Taxonomy" id="1828112"/>
    <lineage>
        <taxon>Bacteria</taxon>
        <taxon>Bacillati</taxon>
        <taxon>Actinomycetota</taxon>
        <taxon>Actinomycetes</taxon>
        <taxon>Kitasatosporales</taxon>
        <taxon>Streptomycetaceae</taxon>
        <taxon>Streptomyces</taxon>
    </lineage>
</organism>
<evidence type="ECO:0000313" key="2">
    <source>
        <dbReference type="Proteomes" id="UP000324965"/>
    </source>
</evidence>
<keyword evidence="1" id="KW-0238">DNA-binding</keyword>
<keyword evidence="2" id="KW-1185">Reference proteome</keyword>
<accession>A0A5A9YWR6</accession>
<dbReference type="Proteomes" id="UP000324965">
    <property type="component" value="Unassembled WGS sequence"/>
</dbReference>
<dbReference type="AlphaFoldDB" id="A0A5A9YWR6"/>
<feature type="non-terminal residue" evidence="1">
    <location>
        <position position="44"/>
    </location>
</feature>
<protein>
    <submittedName>
        <fullName evidence="1">DNA-binding response regulator</fullName>
    </submittedName>
</protein>
<proteinExistence type="predicted"/>
<gene>
    <name evidence="1" type="ORF">FGF04_39770</name>
</gene>
<reference evidence="1 2" key="1">
    <citation type="submission" date="2019-05" db="EMBL/GenBank/DDBJ databases">
        <authorList>
            <person name="Hariharan J."/>
            <person name="Choudoir M.J."/>
            <person name="Diebold P."/>
            <person name="Panke-Buisse K."/>
            <person name="Buckley D.H."/>
        </authorList>
    </citation>
    <scope>NUCLEOTIDE SEQUENCE [LARGE SCALE GENOMIC DNA]</scope>
    <source>
        <strain evidence="1 2">SUN51</strain>
    </source>
</reference>
<name>A0A5A9YWR6_9ACTN</name>